<dbReference type="Proteomes" id="UP001652660">
    <property type="component" value="Chromosome 9c"/>
</dbReference>
<evidence type="ECO:0000256" key="1">
    <source>
        <dbReference type="ARBA" id="ARBA00010838"/>
    </source>
</evidence>
<reference evidence="3" key="1">
    <citation type="journal article" date="2025" name="Foods">
        <title>Unveiling the Microbial Signatures of Arabica Coffee Cherries: Insights into Ripeness Specific Diversity, Functional Traits, and Implications for Quality and Safety.</title>
        <authorList>
            <consortium name="RefSeq"/>
            <person name="Tenea G.N."/>
            <person name="Cifuentes V."/>
            <person name="Reyes P."/>
            <person name="Cevallos-Vallejos M."/>
        </authorList>
    </citation>
    <scope>NUCLEOTIDE SEQUENCE [LARGE SCALE GENOMIC DNA]</scope>
</reference>
<dbReference type="AlphaFoldDB" id="A0A6P6UAT7"/>
<accession>A0A6P6UAT7</accession>
<reference evidence="4" key="2">
    <citation type="submission" date="2025-08" db="UniProtKB">
        <authorList>
            <consortium name="RefSeq"/>
        </authorList>
    </citation>
    <scope>IDENTIFICATION</scope>
    <source>
        <tissue evidence="4">Leaves</tissue>
    </source>
</reference>
<dbReference type="SUPFAM" id="SSF51445">
    <property type="entry name" value="(Trans)glycosidases"/>
    <property type="match status" value="1"/>
</dbReference>
<dbReference type="InterPro" id="IPR001360">
    <property type="entry name" value="Glyco_hydro_1"/>
</dbReference>
<proteinExistence type="inferred from homology"/>
<sequence length="176" mass="20011">MNDLPGSTLPKFSSNDSDNLKLGVDFIGINHYTSFYVGDCCIPPANPHLEVPGQKVSLDKPTLKMASPLENLQDTYCVGEGGGRYRFADLDLIEFQVTVRLPTLTPLLMNPLNDVKRVEYLRDYLDYLSRAMRKGADVRGYFVWTLLDAYEWLHGFTKRFGPRHVDHTTLKVETHS</sequence>
<evidence type="ECO:0000313" key="3">
    <source>
        <dbReference type="Proteomes" id="UP001652660"/>
    </source>
</evidence>
<dbReference type="InterPro" id="IPR017853">
    <property type="entry name" value="GH"/>
</dbReference>
<evidence type="ECO:0000313" key="4">
    <source>
        <dbReference type="RefSeq" id="XP_027089561.1"/>
    </source>
</evidence>
<dbReference type="GO" id="GO:0008422">
    <property type="term" value="F:beta-glucosidase activity"/>
    <property type="evidence" value="ECO:0007669"/>
    <property type="project" value="TreeGrafter"/>
</dbReference>
<dbReference type="PRINTS" id="PR00131">
    <property type="entry name" value="GLHYDRLASE1"/>
</dbReference>
<organism evidence="3 4">
    <name type="scientific">Coffea arabica</name>
    <name type="common">Arabian coffee</name>
    <dbReference type="NCBI Taxonomy" id="13443"/>
    <lineage>
        <taxon>Eukaryota</taxon>
        <taxon>Viridiplantae</taxon>
        <taxon>Streptophyta</taxon>
        <taxon>Embryophyta</taxon>
        <taxon>Tracheophyta</taxon>
        <taxon>Spermatophyta</taxon>
        <taxon>Magnoliopsida</taxon>
        <taxon>eudicotyledons</taxon>
        <taxon>Gunneridae</taxon>
        <taxon>Pentapetalae</taxon>
        <taxon>asterids</taxon>
        <taxon>lamiids</taxon>
        <taxon>Gentianales</taxon>
        <taxon>Rubiaceae</taxon>
        <taxon>Ixoroideae</taxon>
        <taxon>Gardenieae complex</taxon>
        <taxon>Bertiereae - Coffeeae clade</taxon>
        <taxon>Coffeeae</taxon>
        <taxon>Coffea</taxon>
    </lineage>
</organism>
<gene>
    <name evidence="4" type="primary">LOC113710644</name>
</gene>
<dbReference type="GeneID" id="113710644"/>
<protein>
    <submittedName>
        <fullName evidence="4">Beta-glucosidase 46-like</fullName>
    </submittedName>
</protein>
<dbReference type="PANTHER" id="PTHR10353:SF27">
    <property type="entry name" value="BETA-GLUCOSIDASE 47"/>
    <property type="match status" value="1"/>
</dbReference>
<dbReference type="GO" id="GO:0009821">
    <property type="term" value="P:alkaloid biosynthetic process"/>
    <property type="evidence" value="ECO:0007669"/>
    <property type="project" value="UniProtKB-ARBA"/>
</dbReference>
<name>A0A6P6UAT7_COFAR</name>
<dbReference type="GO" id="GO:0005975">
    <property type="term" value="P:carbohydrate metabolic process"/>
    <property type="evidence" value="ECO:0007669"/>
    <property type="project" value="InterPro"/>
</dbReference>
<dbReference type="PANTHER" id="PTHR10353">
    <property type="entry name" value="GLYCOSYL HYDROLASE"/>
    <property type="match status" value="1"/>
</dbReference>
<dbReference type="OrthoDB" id="65569at2759"/>
<keyword evidence="3" id="KW-1185">Reference proteome</keyword>
<dbReference type="Gene3D" id="3.20.20.80">
    <property type="entry name" value="Glycosidases"/>
    <property type="match status" value="2"/>
</dbReference>
<evidence type="ECO:0000256" key="2">
    <source>
        <dbReference type="RuleBase" id="RU003690"/>
    </source>
</evidence>
<dbReference type="RefSeq" id="XP_027089561.1">
    <property type="nucleotide sequence ID" value="XM_027233760.1"/>
</dbReference>
<dbReference type="Pfam" id="PF00232">
    <property type="entry name" value="Glyco_hydro_1"/>
    <property type="match status" value="1"/>
</dbReference>
<comment type="similarity">
    <text evidence="1 2">Belongs to the glycosyl hydrolase 1 family.</text>
</comment>